<organism evidence="1 2">
    <name type="scientific">Mesobacillus selenatarsenatis (strain DSM 18680 / JCM 14380 / FERM P-15431 / SF-1)</name>
    <dbReference type="NCBI Taxonomy" id="1321606"/>
    <lineage>
        <taxon>Bacteria</taxon>
        <taxon>Bacillati</taxon>
        <taxon>Bacillota</taxon>
        <taxon>Bacilli</taxon>
        <taxon>Bacillales</taxon>
        <taxon>Bacillaceae</taxon>
        <taxon>Mesobacillus</taxon>
    </lineage>
</organism>
<dbReference type="STRING" id="1321606.SAMD00020551_1290"/>
<comment type="caution">
    <text evidence="1">The sequence shown here is derived from an EMBL/GenBank/DDBJ whole genome shotgun (WGS) entry which is preliminary data.</text>
</comment>
<protein>
    <recommendedName>
        <fullName evidence="3">Ornithine monooxygenase</fullName>
    </recommendedName>
</protein>
<keyword evidence="2" id="KW-1185">Reference proteome</keyword>
<evidence type="ECO:0008006" key="3">
    <source>
        <dbReference type="Google" id="ProtNLM"/>
    </source>
</evidence>
<dbReference type="InterPro" id="IPR029068">
    <property type="entry name" value="Glyas_Bleomycin-R_OHBP_Dase"/>
</dbReference>
<dbReference type="RefSeq" id="WP_041965021.1">
    <property type="nucleotide sequence ID" value="NZ_BASE01000027.1"/>
</dbReference>
<dbReference type="OrthoDB" id="2453533at2"/>
<dbReference type="EMBL" id="BASE01000027">
    <property type="protein sequence ID" value="GAM13152.1"/>
    <property type="molecule type" value="Genomic_DNA"/>
</dbReference>
<accession>A0A0A8X291</accession>
<dbReference type="AlphaFoldDB" id="A0A0A8X291"/>
<sequence>MIFEMTYQVRVADFDEGLKWYKSLLHKDPDFTPHNGFAEWELIPGCWLQVTEGTPAEGSGPLRLGVKSIEQERLRLINELHIESFEIFSREEVPVKWATFSDPWGNRIGFFEYIEEQEMNERKNVVLGKMVKYAPNKIY</sequence>
<dbReference type="SUPFAM" id="SSF54593">
    <property type="entry name" value="Glyoxalase/Bleomycin resistance protein/Dihydroxybiphenyl dioxygenase"/>
    <property type="match status" value="1"/>
</dbReference>
<proteinExistence type="predicted"/>
<reference evidence="1 2" key="1">
    <citation type="submission" date="2013-06" db="EMBL/GenBank/DDBJ databases">
        <title>Whole genome shotgun sequence of Bacillus selenatarsenatis SF-1.</title>
        <authorList>
            <person name="Kuroda M."/>
            <person name="Sei K."/>
            <person name="Yamashita M."/>
            <person name="Ike M."/>
        </authorList>
    </citation>
    <scope>NUCLEOTIDE SEQUENCE [LARGE SCALE GENOMIC DNA]</scope>
    <source>
        <strain evidence="1 2">SF-1</strain>
    </source>
</reference>
<dbReference type="Gene3D" id="3.10.180.10">
    <property type="entry name" value="2,3-Dihydroxybiphenyl 1,2-Dioxygenase, domain 1"/>
    <property type="match status" value="1"/>
</dbReference>
<gene>
    <name evidence="1" type="ORF">SAMD00020551_1290</name>
</gene>
<evidence type="ECO:0000313" key="2">
    <source>
        <dbReference type="Proteomes" id="UP000031014"/>
    </source>
</evidence>
<name>A0A0A8X291_MESS1</name>
<dbReference type="CDD" id="cd06587">
    <property type="entry name" value="VOC"/>
    <property type="match status" value="1"/>
</dbReference>
<evidence type="ECO:0000313" key="1">
    <source>
        <dbReference type="EMBL" id="GAM13152.1"/>
    </source>
</evidence>
<dbReference type="Proteomes" id="UP000031014">
    <property type="component" value="Unassembled WGS sequence"/>
</dbReference>